<comment type="subunit">
    <text evidence="1">Self-associates. Interacts with SigE. Interacts with SpoIIR.</text>
</comment>
<keyword evidence="5" id="KW-1185">Reference proteome</keyword>
<name>A0A7X2IW54_9BACI</name>
<sequence>MAIYLDVIWLLNFTFDGMLLLLTALILKRSFKWHRLMLGALIGSSIVVLLFTPAAPLVSHPAGKLLFSLLMVITAFSFKRFSFFIQNLLTFYFSTFIVGGGIIGLHFFLKTEFSVFSGIVNTYSTGYGDPVSWMFVAAAFPALWYFSRRRVEEFETKKIQYDQIAEVSIRIEDSFLQIRGLIDSGNQLSDPLTKVPVMILGVQYVRDQLPQQLVSNIMSGDAAVSFLNDSSEWPWLDRLRIIPYRGVGQSHQFLLGVKPDLVKITTAEGVFEVKKAIVGLNAEPLSSDGDFQCILHPKMLQGDPVQHVS</sequence>
<keyword evidence="3" id="KW-0812">Transmembrane</keyword>
<dbReference type="PIRSF" id="PIRSF018571">
    <property type="entry name" value="SpoIIGA"/>
    <property type="match status" value="1"/>
</dbReference>
<dbReference type="EMBL" id="WKKI01000002">
    <property type="protein sequence ID" value="MRX70799.1"/>
    <property type="molecule type" value="Genomic_DNA"/>
</dbReference>
<evidence type="ECO:0000256" key="2">
    <source>
        <dbReference type="PIRSR" id="PIRSR018571-1"/>
    </source>
</evidence>
<feature type="transmembrane region" description="Helical" evidence="3">
    <location>
        <begin position="61"/>
        <end position="78"/>
    </location>
</feature>
<feature type="transmembrane region" description="Helical" evidence="3">
    <location>
        <begin position="130"/>
        <end position="147"/>
    </location>
</feature>
<keyword evidence="1" id="KW-1003">Cell membrane</keyword>
<dbReference type="GO" id="GO:0006508">
    <property type="term" value="P:proteolysis"/>
    <property type="evidence" value="ECO:0007669"/>
    <property type="project" value="UniProtKB-KW"/>
</dbReference>
<keyword evidence="1" id="KW-0378">Hydrolase</keyword>
<dbReference type="GO" id="GO:0030436">
    <property type="term" value="P:asexual sporulation"/>
    <property type="evidence" value="ECO:0007669"/>
    <property type="project" value="InterPro"/>
</dbReference>
<comment type="caution">
    <text evidence="4">The sequence shown here is derived from an EMBL/GenBank/DDBJ whole genome shotgun (WGS) entry which is preliminary data.</text>
</comment>
<evidence type="ECO:0000313" key="5">
    <source>
        <dbReference type="Proteomes" id="UP000448867"/>
    </source>
</evidence>
<feature type="transmembrane region" description="Helical" evidence="3">
    <location>
        <begin position="90"/>
        <end position="110"/>
    </location>
</feature>
<dbReference type="NCBIfam" id="TIGR02854">
    <property type="entry name" value="spore_II_GA"/>
    <property type="match status" value="1"/>
</dbReference>
<dbReference type="GO" id="GO:0005886">
    <property type="term" value="C:plasma membrane"/>
    <property type="evidence" value="ECO:0007669"/>
    <property type="project" value="UniProtKB-SubCell"/>
</dbReference>
<proteinExistence type="inferred from homology"/>
<evidence type="ECO:0000256" key="3">
    <source>
        <dbReference type="SAM" id="Phobius"/>
    </source>
</evidence>
<feature type="transmembrane region" description="Helical" evidence="3">
    <location>
        <begin position="6"/>
        <end position="27"/>
    </location>
</feature>
<feature type="active site" evidence="2">
    <location>
        <position position="183"/>
    </location>
</feature>
<comment type="subcellular location">
    <subcellularLocation>
        <location evidence="1">Cell membrane</location>
    </subcellularLocation>
</comment>
<dbReference type="EC" id="3.4.23.-" evidence="1"/>
<dbReference type="AlphaFoldDB" id="A0A7X2IW54"/>
<organism evidence="4 5">
    <name type="scientific">Metabacillus lacus</name>
    <dbReference type="NCBI Taxonomy" id="1983721"/>
    <lineage>
        <taxon>Bacteria</taxon>
        <taxon>Bacillati</taxon>
        <taxon>Bacillota</taxon>
        <taxon>Bacilli</taxon>
        <taxon>Bacillales</taxon>
        <taxon>Bacillaceae</taxon>
        <taxon>Metabacillus</taxon>
    </lineage>
</organism>
<evidence type="ECO:0000313" key="4">
    <source>
        <dbReference type="EMBL" id="MRX70799.1"/>
    </source>
</evidence>
<feature type="transmembrane region" description="Helical" evidence="3">
    <location>
        <begin position="36"/>
        <end position="55"/>
    </location>
</feature>
<dbReference type="Proteomes" id="UP000448867">
    <property type="component" value="Unassembled WGS sequence"/>
</dbReference>
<dbReference type="GO" id="GO:0030435">
    <property type="term" value="P:sporulation resulting in formation of a cellular spore"/>
    <property type="evidence" value="ECO:0007669"/>
    <property type="project" value="UniProtKB-KW"/>
</dbReference>
<keyword evidence="1 3" id="KW-0472">Membrane</keyword>
<comment type="similarity">
    <text evidence="1">Belongs to the peptidase U4 family.</text>
</comment>
<dbReference type="Pfam" id="PF03419">
    <property type="entry name" value="Peptidase_U4"/>
    <property type="match status" value="1"/>
</dbReference>
<keyword evidence="3" id="KW-1133">Transmembrane helix</keyword>
<protein>
    <recommendedName>
        <fullName evidence="1">Sporulation sigma-E factor-processing peptidase</fullName>
        <ecNumber evidence="1">3.4.23.-</ecNumber>
    </recommendedName>
    <alternativeName>
        <fullName evidence="1">Membrane-associated aspartic protease</fullName>
    </alternativeName>
    <alternativeName>
        <fullName evidence="1">Stage II sporulation protein GA</fullName>
    </alternativeName>
</protein>
<keyword evidence="1" id="KW-0645">Protease</keyword>
<dbReference type="InterPro" id="IPR005081">
    <property type="entry name" value="SpoIIGA"/>
</dbReference>
<keyword evidence="1" id="KW-0064">Aspartyl protease</keyword>
<evidence type="ECO:0000256" key="1">
    <source>
        <dbReference type="PIRNR" id="PIRNR018571"/>
    </source>
</evidence>
<comment type="function">
    <text evidence="1">Probable aspartic protease that is responsible for the proteolytic cleavage of the RNA polymerase sigma E factor (SigE/spoIIGB) to yield the active peptide in the mother cell during sporulation. Responds to a signal from the forespore that is triggered by the extracellular signal protein SpoIIR.</text>
</comment>
<dbReference type="RefSeq" id="WP_343031333.1">
    <property type="nucleotide sequence ID" value="NZ_WKKI01000002.1"/>
</dbReference>
<accession>A0A7X2IW54</accession>
<dbReference type="GO" id="GO:0004190">
    <property type="term" value="F:aspartic-type endopeptidase activity"/>
    <property type="evidence" value="ECO:0007669"/>
    <property type="project" value="UniProtKB-KW"/>
</dbReference>
<reference evidence="4 5" key="1">
    <citation type="submission" date="2019-11" db="EMBL/GenBank/DDBJ databases">
        <title>Bacillus lacus genome.</title>
        <authorList>
            <person name="Allen C.J."/>
            <person name="Newman J.D."/>
        </authorList>
    </citation>
    <scope>NUCLEOTIDE SEQUENCE [LARGE SCALE GENOMIC DNA]</scope>
    <source>
        <strain evidence="4 5">KCTC 33946</strain>
    </source>
</reference>
<keyword evidence="1" id="KW-0749">Sporulation</keyword>
<gene>
    <name evidence="4" type="primary">spoIIGA</name>
    <name evidence="4" type="ORF">GJU40_01290</name>
</gene>